<sequence>MRIHPDSWWAMTPRWRCLGWILSSALLLLGVPGTQMRERDRQNAVFQAQRVQDADANARLWASVRKLTPAAEPVSAGMVRPFSPLEFDAPELRLVRWQPGNAGGELVVEATWAQIPALFVTLAQRDVAVGRFSIQPERETLQIVMQLERQDAG</sequence>
<reference evidence="2" key="1">
    <citation type="submission" date="2022-05" db="EMBL/GenBank/DDBJ databases">
        <title>Description of a novel species of Leclercia; Leclercia tamurae and the Proposal for a Novel Genus Silvania gen. nov. Containing Two Novel Species Silvania hatchlandensis sp. nov. and Silvania confinis sp. nov. Isolated from the Rhizosphere of Oak.</title>
        <authorList>
            <person name="Maddock D.W."/>
            <person name="Brady C.L."/>
            <person name="Denman S."/>
            <person name="Arnold D."/>
        </authorList>
    </citation>
    <scope>NUCLEOTIDE SEQUENCE</scope>
    <source>
        <strain evidence="2">H19S6</strain>
    </source>
</reference>
<comment type="caution">
    <text evidence="2">The sequence shown here is derived from an EMBL/GenBank/DDBJ whole genome shotgun (WGS) entry which is preliminary data.</text>
</comment>
<protein>
    <recommendedName>
        <fullName evidence="1">DNA utilization protein HofO C-terminal domain-containing protein</fullName>
    </recommendedName>
</protein>
<organism evidence="2 3">
    <name type="scientific">Silvania hatchlandensis</name>
    <dbReference type="NCBI Taxonomy" id="2926469"/>
    <lineage>
        <taxon>Bacteria</taxon>
        <taxon>Pseudomonadati</taxon>
        <taxon>Pseudomonadota</taxon>
        <taxon>Gammaproteobacteria</taxon>
        <taxon>Enterobacterales</taxon>
        <taxon>Enterobacteriaceae</taxon>
        <taxon>Silvania</taxon>
    </lineage>
</organism>
<dbReference type="Proteomes" id="UP001063816">
    <property type="component" value="Unassembled WGS sequence"/>
</dbReference>
<dbReference type="RefSeq" id="WP_271282565.1">
    <property type="nucleotide sequence ID" value="NZ_JAMGZK010000048.1"/>
</dbReference>
<dbReference type="EMBL" id="JAMGZK010000048">
    <property type="protein sequence ID" value="MCU6664960.1"/>
    <property type="molecule type" value="Genomic_DNA"/>
</dbReference>
<dbReference type="Pfam" id="PF25319">
    <property type="entry name" value="HofO"/>
    <property type="match status" value="1"/>
</dbReference>
<dbReference type="AlphaFoldDB" id="A0A9J6PZT6"/>
<evidence type="ECO:0000313" key="3">
    <source>
        <dbReference type="Proteomes" id="UP001063816"/>
    </source>
</evidence>
<keyword evidence="3" id="KW-1185">Reference proteome</keyword>
<proteinExistence type="predicted"/>
<dbReference type="InterPro" id="IPR057522">
    <property type="entry name" value="HofO_C"/>
</dbReference>
<gene>
    <name evidence="2" type="ORF">M8014_11475</name>
</gene>
<evidence type="ECO:0000259" key="1">
    <source>
        <dbReference type="Pfam" id="PF25319"/>
    </source>
</evidence>
<name>A0A9J6PZT6_9ENTR</name>
<accession>A0A9J6PZT6</accession>
<evidence type="ECO:0000313" key="2">
    <source>
        <dbReference type="EMBL" id="MCU6664960.1"/>
    </source>
</evidence>
<feature type="domain" description="DNA utilization protein HofO C-terminal" evidence="1">
    <location>
        <begin position="82"/>
        <end position="151"/>
    </location>
</feature>